<dbReference type="SUPFAM" id="SSF48452">
    <property type="entry name" value="TPR-like"/>
    <property type="match status" value="1"/>
</dbReference>
<sequence>MDDTRISQQDRRSNRTDRSVASRRAVRRQLFAVMVIGSTVSLTSAGCAGRSMSLASMNPFKAKSSETSITETPGKLVSTTSKVASDTVSASKSMASKTTGTIASWFGRGDDDTSDQDDPLSLDTQPEKLEPDVFVANGQLWESTGNLTKAMESYAKALETDPNNGPALTSIARLHFRESNYPQSAEYFQKAIAQTPNDAALYNDLGLTLSKLGQHEIAAKTLQRALELAPGTSRYANNLASVHFESGKTDEALKVLTANNKPAVAHFNMAFLHYKKGQTAQAQAQLKQSLAHEQEASSDPATKRAIDRSREMLAQLNPGGALPARRQAMPEGTPAEIGPAAGPSAIIAAAPAHRANQSPQILGQVSPQGVAPESMTPVSYQDPRSYMSPQVPAGATPGATTTPTSSPQASTGQSPPAATTPAPAATNPQDPPSQSGFMLPGGFTLPNMQ</sequence>
<dbReference type="PROSITE" id="PS50293">
    <property type="entry name" value="TPR_REGION"/>
    <property type="match status" value="1"/>
</dbReference>
<comment type="caution">
    <text evidence="3">The sequence shown here is derived from an EMBL/GenBank/DDBJ whole genome shotgun (WGS) entry which is preliminary data.</text>
</comment>
<evidence type="ECO:0000256" key="2">
    <source>
        <dbReference type="SAM" id="MobiDB-lite"/>
    </source>
</evidence>
<dbReference type="Proteomes" id="UP001202961">
    <property type="component" value="Unassembled WGS sequence"/>
</dbReference>
<feature type="region of interest" description="Disordered" evidence="2">
    <location>
        <begin position="1"/>
        <end position="22"/>
    </location>
</feature>
<gene>
    <name evidence="3" type="ORF">NB063_14615</name>
</gene>
<feature type="region of interest" description="Disordered" evidence="2">
    <location>
        <begin position="317"/>
        <end position="341"/>
    </location>
</feature>
<feature type="compositionally biased region" description="Basic and acidic residues" evidence="2">
    <location>
        <begin position="1"/>
        <end position="20"/>
    </location>
</feature>
<evidence type="ECO:0000313" key="3">
    <source>
        <dbReference type="EMBL" id="MCM2371840.1"/>
    </source>
</evidence>
<evidence type="ECO:0000313" key="4">
    <source>
        <dbReference type="Proteomes" id="UP001202961"/>
    </source>
</evidence>
<feature type="repeat" description="TPR" evidence="1">
    <location>
        <begin position="131"/>
        <end position="164"/>
    </location>
</feature>
<dbReference type="InterPro" id="IPR019734">
    <property type="entry name" value="TPR_rpt"/>
</dbReference>
<feature type="region of interest" description="Disordered" evidence="2">
    <location>
        <begin position="364"/>
        <end position="449"/>
    </location>
</feature>
<feature type="repeat" description="TPR" evidence="1">
    <location>
        <begin position="199"/>
        <end position="232"/>
    </location>
</feature>
<feature type="repeat" description="TPR" evidence="1">
    <location>
        <begin position="165"/>
        <end position="198"/>
    </location>
</feature>
<dbReference type="Pfam" id="PF13424">
    <property type="entry name" value="TPR_12"/>
    <property type="match status" value="1"/>
</dbReference>
<dbReference type="SMART" id="SM00028">
    <property type="entry name" value="TPR"/>
    <property type="match status" value="4"/>
</dbReference>
<dbReference type="InterPro" id="IPR011990">
    <property type="entry name" value="TPR-like_helical_dom_sf"/>
</dbReference>
<proteinExistence type="predicted"/>
<dbReference type="Gene3D" id="1.25.40.10">
    <property type="entry name" value="Tetratricopeptide repeat domain"/>
    <property type="match status" value="1"/>
</dbReference>
<accession>A0ABT0U4J5</accession>
<dbReference type="PROSITE" id="PS50005">
    <property type="entry name" value="TPR"/>
    <property type="match status" value="3"/>
</dbReference>
<keyword evidence="4" id="KW-1185">Reference proteome</keyword>
<evidence type="ECO:0000256" key="1">
    <source>
        <dbReference type="PROSITE-ProRule" id="PRU00339"/>
    </source>
</evidence>
<dbReference type="PANTHER" id="PTHR12558:SF13">
    <property type="entry name" value="CELL DIVISION CYCLE PROTEIN 27 HOMOLOG"/>
    <property type="match status" value="1"/>
</dbReference>
<name>A0ABT0U4J5_9BACT</name>
<dbReference type="RefSeq" id="WP_250929474.1">
    <property type="nucleotide sequence ID" value="NZ_JAMQBK010000039.1"/>
</dbReference>
<feature type="region of interest" description="Disordered" evidence="2">
    <location>
        <begin position="103"/>
        <end position="125"/>
    </location>
</feature>
<feature type="compositionally biased region" description="Low complexity" evidence="2">
    <location>
        <begin position="392"/>
        <end position="428"/>
    </location>
</feature>
<dbReference type="PANTHER" id="PTHR12558">
    <property type="entry name" value="CELL DIVISION CYCLE 16,23,27"/>
    <property type="match status" value="1"/>
</dbReference>
<dbReference type="Pfam" id="PF13181">
    <property type="entry name" value="TPR_8"/>
    <property type="match status" value="1"/>
</dbReference>
<reference evidence="3 4" key="1">
    <citation type="journal article" date="2022" name="Syst. Appl. Microbiol.">
        <title>Rhodopirellula aestuarii sp. nov., a novel member of the genus Rhodopirellula isolated from brackish sediments collected in the Tagus River estuary, Portugal.</title>
        <authorList>
            <person name="Vitorino I.R."/>
            <person name="Klimek D."/>
            <person name="Calusinska M."/>
            <person name="Lobo-da-Cunha A."/>
            <person name="Vasconcelos V."/>
            <person name="Lage O.M."/>
        </authorList>
    </citation>
    <scope>NUCLEOTIDE SEQUENCE [LARGE SCALE GENOMIC DNA]</scope>
    <source>
        <strain evidence="3 4">ICT_H3.1</strain>
    </source>
</reference>
<protein>
    <submittedName>
        <fullName evidence="3">Tetratricopeptide repeat protein</fullName>
    </submittedName>
</protein>
<organism evidence="3 4">
    <name type="scientific">Aporhodopirellula aestuarii</name>
    <dbReference type="NCBI Taxonomy" id="2950107"/>
    <lineage>
        <taxon>Bacteria</taxon>
        <taxon>Pseudomonadati</taxon>
        <taxon>Planctomycetota</taxon>
        <taxon>Planctomycetia</taxon>
        <taxon>Pirellulales</taxon>
        <taxon>Pirellulaceae</taxon>
        <taxon>Aporhodopirellula</taxon>
    </lineage>
</organism>
<dbReference type="EMBL" id="JAMQBK010000039">
    <property type="protein sequence ID" value="MCM2371840.1"/>
    <property type="molecule type" value="Genomic_DNA"/>
</dbReference>
<keyword evidence="1" id="KW-0802">TPR repeat</keyword>